<evidence type="ECO:0000313" key="4">
    <source>
        <dbReference type="Proteomes" id="UP000179072"/>
    </source>
</evidence>
<accession>A0A1F7IMG1</accession>
<proteinExistence type="predicted"/>
<name>A0A1F7IMG1_9BACT</name>
<gene>
    <name evidence="3" type="ORF">A2957_00800</name>
</gene>
<organism evidence="3 4">
    <name type="scientific">Candidatus Roizmanbacteria bacterium RIFCSPLOWO2_01_FULL_38_11</name>
    <dbReference type="NCBI Taxonomy" id="1802060"/>
    <lineage>
        <taxon>Bacteria</taxon>
        <taxon>Candidatus Roizmaniibacteriota</taxon>
    </lineage>
</organism>
<dbReference type="Pfam" id="PF16363">
    <property type="entry name" value="GDP_Man_Dehyd"/>
    <property type="match status" value="1"/>
</dbReference>
<dbReference type="PRINTS" id="PR01713">
    <property type="entry name" value="NUCEPIMERASE"/>
</dbReference>
<dbReference type="PANTHER" id="PTHR43574">
    <property type="entry name" value="EPIMERASE-RELATED"/>
    <property type="match status" value="1"/>
</dbReference>
<comment type="caution">
    <text evidence="3">The sequence shown here is derived from an EMBL/GenBank/DDBJ whole genome shotgun (WGS) entry which is preliminary data.</text>
</comment>
<evidence type="ECO:0000259" key="2">
    <source>
        <dbReference type="Pfam" id="PF16363"/>
    </source>
</evidence>
<reference evidence="3 4" key="1">
    <citation type="journal article" date="2016" name="Nat. Commun.">
        <title>Thousands of microbial genomes shed light on interconnected biogeochemical processes in an aquifer system.</title>
        <authorList>
            <person name="Anantharaman K."/>
            <person name="Brown C.T."/>
            <person name="Hug L.A."/>
            <person name="Sharon I."/>
            <person name="Castelle C.J."/>
            <person name="Probst A.J."/>
            <person name="Thomas B.C."/>
            <person name="Singh A."/>
            <person name="Wilkins M.J."/>
            <person name="Karaoz U."/>
            <person name="Brodie E.L."/>
            <person name="Williams K.H."/>
            <person name="Hubbard S.S."/>
            <person name="Banfield J.F."/>
        </authorList>
    </citation>
    <scope>NUCLEOTIDE SEQUENCE [LARGE SCALE GENOMIC DNA]</scope>
</reference>
<keyword evidence="1" id="KW-0520">NAD</keyword>
<protein>
    <submittedName>
        <fullName evidence="3">Epimerase</fullName>
    </submittedName>
</protein>
<evidence type="ECO:0000256" key="1">
    <source>
        <dbReference type="ARBA" id="ARBA00023027"/>
    </source>
</evidence>
<dbReference type="EMBL" id="MGAK01000015">
    <property type="protein sequence ID" value="OGK44553.1"/>
    <property type="molecule type" value="Genomic_DNA"/>
</dbReference>
<sequence length="318" mass="36347">MRVLVTGGAGFIGSHFIHRLLLENYDVICVDNFNDFYSPKVKELNIQPFSKKKNFTLYRGDITDYGLMEKIFNKENIHQVVHMAARAGIRPSIQNPFIYQKVNVEGTLNMLELSRKKKVSKFILISSSSVYGNNSKIPFSENDPISEPISPYAATKRSAELLTYTYHHLYALNTVIIRPFTVYGPSGRPDMAPFIFTKLIDSGKKIQRFGDGSTKRDYTYIDDFTDGTIAALEKDLKFEIFNLGNSRAIKLNKLITTIESALGKKAMIEELPYQPGDMSLTYADISKAKKLLNYNPQITLKDGITRFVSWYKEYKKFY</sequence>
<dbReference type="InterPro" id="IPR016040">
    <property type="entry name" value="NAD(P)-bd_dom"/>
</dbReference>
<feature type="domain" description="NAD(P)-binding" evidence="2">
    <location>
        <begin position="4"/>
        <end position="306"/>
    </location>
</feature>
<dbReference type="AlphaFoldDB" id="A0A1F7IMG1"/>
<dbReference type="InterPro" id="IPR036291">
    <property type="entry name" value="NAD(P)-bd_dom_sf"/>
</dbReference>
<dbReference type="STRING" id="1802060.A2957_00800"/>
<evidence type="ECO:0000313" key="3">
    <source>
        <dbReference type="EMBL" id="OGK44553.1"/>
    </source>
</evidence>
<dbReference type="Gene3D" id="3.90.25.10">
    <property type="entry name" value="UDP-galactose 4-epimerase, domain 1"/>
    <property type="match status" value="1"/>
</dbReference>
<dbReference type="Proteomes" id="UP000179072">
    <property type="component" value="Unassembled WGS sequence"/>
</dbReference>
<dbReference type="Gene3D" id="3.40.50.720">
    <property type="entry name" value="NAD(P)-binding Rossmann-like Domain"/>
    <property type="match status" value="1"/>
</dbReference>
<dbReference type="SUPFAM" id="SSF51735">
    <property type="entry name" value="NAD(P)-binding Rossmann-fold domains"/>
    <property type="match status" value="1"/>
</dbReference>